<dbReference type="Pfam" id="PF25597">
    <property type="entry name" value="SH3_retrovirus"/>
    <property type="match status" value="1"/>
</dbReference>
<feature type="domain" description="Retroviral polymerase SH3-like" evidence="1">
    <location>
        <begin position="1"/>
        <end position="56"/>
    </location>
</feature>
<dbReference type="AlphaFoldDB" id="A0A699Q3L1"/>
<feature type="non-terminal residue" evidence="2">
    <location>
        <position position="226"/>
    </location>
</feature>
<evidence type="ECO:0000313" key="2">
    <source>
        <dbReference type="EMBL" id="GFC57179.1"/>
    </source>
</evidence>
<protein>
    <submittedName>
        <fullName evidence="2">Ribonuclease H-like domain-containing protein</fullName>
    </submittedName>
</protein>
<organism evidence="2">
    <name type="scientific">Tanacetum cinerariifolium</name>
    <name type="common">Dalmatian daisy</name>
    <name type="synonym">Chrysanthemum cinerariifolium</name>
    <dbReference type="NCBI Taxonomy" id="118510"/>
    <lineage>
        <taxon>Eukaryota</taxon>
        <taxon>Viridiplantae</taxon>
        <taxon>Streptophyta</taxon>
        <taxon>Embryophyta</taxon>
        <taxon>Tracheophyta</taxon>
        <taxon>Spermatophyta</taxon>
        <taxon>Magnoliopsida</taxon>
        <taxon>eudicotyledons</taxon>
        <taxon>Gunneridae</taxon>
        <taxon>Pentapetalae</taxon>
        <taxon>asterids</taxon>
        <taxon>campanulids</taxon>
        <taxon>Asterales</taxon>
        <taxon>Asteraceae</taxon>
        <taxon>Asteroideae</taxon>
        <taxon>Anthemideae</taxon>
        <taxon>Anthemidinae</taxon>
        <taxon>Tanacetum</taxon>
    </lineage>
</organism>
<reference evidence="2" key="1">
    <citation type="journal article" date="2019" name="Sci. Rep.">
        <title>Draft genome of Tanacetum cinerariifolium, the natural source of mosquito coil.</title>
        <authorList>
            <person name="Yamashiro T."/>
            <person name="Shiraishi A."/>
            <person name="Satake H."/>
            <person name="Nakayama K."/>
        </authorList>
    </citation>
    <scope>NUCLEOTIDE SEQUENCE</scope>
</reference>
<name>A0A699Q3L1_TANCI</name>
<accession>A0A699Q3L1</accession>
<gene>
    <name evidence="2" type="ORF">Tci_829149</name>
</gene>
<dbReference type="InterPro" id="IPR057670">
    <property type="entry name" value="SH3_retrovirus"/>
</dbReference>
<comment type="caution">
    <text evidence="2">The sequence shown here is derived from an EMBL/GenBank/DDBJ whole genome shotgun (WGS) entry which is preliminary data.</text>
</comment>
<dbReference type="EMBL" id="BKCJ010972563">
    <property type="protein sequence ID" value="GFC57179.1"/>
    <property type="molecule type" value="Genomic_DNA"/>
</dbReference>
<proteinExistence type="predicted"/>
<evidence type="ECO:0000259" key="1">
    <source>
        <dbReference type="Pfam" id="PF25597"/>
    </source>
</evidence>
<feature type="non-terminal residue" evidence="2">
    <location>
        <position position="1"/>
    </location>
</feature>
<sequence length="226" mass="25769">CHVTILNTLDHLGKFDGKANKGYFFGYSINSKAFRVYNIRTRRVEEYLHIEFLENKPTVAGVGPEWLFDIDMLTKSVNYVPVIAGINSNDFVGTKDSIGAGQSSRRQDLLKTNVFMPLWKDGSPLFDSSPKISDDPKMPGLETIATYDDSKKEDEFTNLESSIYVSPTPTIRTHKNHPLKQEELLQFKLQKVWILVDLPKGRKAIGTKWVFKNKKDKRGIMIKNKA</sequence>